<dbReference type="Proteomes" id="UP000216188">
    <property type="component" value="Unassembled WGS sequence"/>
</dbReference>
<dbReference type="GO" id="GO:0005886">
    <property type="term" value="C:plasma membrane"/>
    <property type="evidence" value="ECO:0007669"/>
    <property type="project" value="UniProtKB-SubCell"/>
</dbReference>
<dbReference type="GO" id="GO:0005436">
    <property type="term" value="F:sodium:phosphate symporter activity"/>
    <property type="evidence" value="ECO:0007669"/>
    <property type="project" value="InterPro"/>
</dbReference>
<keyword evidence="9" id="KW-1185">Reference proteome</keyword>
<dbReference type="STRING" id="419475.A8A54_21850"/>
<evidence type="ECO:0000256" key="6">
    <source>
        <dbReference type="SAM" id="Phobius"/>
    </source>
</evidence>
<dbReference type="AlphaFoldDB" id="A0A256G9A4"/>
<protein>
    <submittedName>
        <fullName evidence="8">Sodium-dependent inorganic phosphate (Pi) transporter family protein</fullName>
    </submittedName>
</protein>
<gene>
    <name evidence="8" type="ORF">CEV34_3677</name>
</gene>
<keyword evidence="5 6" id="KW-0472">Membrane</keyword>
<evidence type="ECO:0000313" key="8">
    <source>
        <dbReference type="EMBL" id="OYR23673.1"/>
    </source>
</evidence>
<keyword evidence="2" id="KW-1003">Cell membrane</keyword>
<evidence type="ECO:0000256" key="2">
    <source>
        <dbReference type="ARBA" id="ARBA00022475"/>
    </source>
</evidence>
<evidence type="ECO:0000256" key="1">
    <source>
        <dbReference type="ARBA" id="ARBA00004651"/>
    </source>
</evidence>
<keyword evidence="3 6" id="KW-0812">Transmembrane</keyword>
<accession>A0A256G9A4</accession>
<dbReference type="Gene3D" id="1.20.58.220">
    <property type="entry name" value="Phosphate transport system protein phou homolog 2, domain 2"/>
    <property type="match status" value="1"/>
</dbReference>
<dbReference type="PANTHER" id="PTHR10010">
    <property type="entry name" value="SOLUTE CARRIER FAMILY 34 SODIUM PHOSPHATE , MEMBER 2-RELATED"/>
    <property type="match status" value="1"/>
</dbReference>
<evidence type="ECO:0000256" key="3">
    <source>
        <dbReference type="ARBA" id="ARBA00022692"/>
    </source>
</evidence>
<proteinExistence type="predicted"/>
<feature type="transmembrane region" description="Helical" evidence="6">
    <location>
        <begin position="87"/>
        <end position="111"/>
    </location>
</feature>
<organism evidence="8 9">
    <name type="scientific">Brucella pseudogrignonensis</name>
    <dbReference type="NCBI Taxonomy" id="419475"/>
    <lineage>
        <taxon>Bacteria</taxon>
        <taxon>Pseudomonadati</taxon>
        <taxon>Pseudomonadota</taxon>
        <taxon>Alphaproteobacteria</taxon>
        <taxon>Hyphomicrobiales</taxon>
        <taxon>Brucellaceae</taxon>
        <taxon>Brucella/Ochrobactrum group</taxon>
        <taxon>Brucella</taxon>
    </lineage>
</organism>
<keyword evidence="4 6" id="KW-1133">Transmembrane helix</keyword>
<reference evidence="8 9" key="1">
    <citation type="submission" date="2017-07" db="EMBL/GenBank/DDBJ databases">
        <title>Phylogenetic study on the rhizospheric bacterium Ochrobactrum sp. A44.</title>
        <authorList>
            <person name="Krzyzanowska D.M."/>
            <person name="Ossowicki A."/>
            <person name="Rajewska M."/>
            <person name="Maciag T."/>
            <person name="Kaczynski Z."/>
            <person name="Czerwicka M."/>
            <person name="Jafra S."/>
        </authorList>
    </citation>
    <scope>NUCLEOTIDE SEQUENCE [LARGE SCALE GENOMIC DNA]</scope>
    <source>
        <strain evidence="8 9">CCUG 30717</strain>
    </source>
</reference>
<dbReference type="InterPro" id="IPR038078">
    <property type="entry name" value="PhoU-like_sf"/>
</dbReference>
<dbReference type="EMBL" id="NNRM01000039">
    <property type="protein sequence ID" value="OYR23673.1"/>
    <property type="molecule type" value="Genomic_DNA"/>
</dbReference>
<comment type="subcellular location">
    <subcellularLocation>
        <location evidence="1">Cell membrane</location>
        <topology evidence="1">Multi-pass membrane protein</topology>
    </subcellularLocation>
</comment>
<feature type="transmembrane region" description="Helical" evidence="6">
    <location>
        <begin position="173"/>
        <end position="202"/>
    </location>
</feature>
<dbReference type="InterPro" id="IPR003841">
    <property type="entry name" value="Na/Pi_transpt"/>
</dbReference>
<name>A0A256G9A4_9HYPH</name>
<dbReference type="NCBIfam" id="TIGR01013">
    <property type="entry name" value="2a58"/>
    <property type="match status" value="1"/>
</dbReference>
<dbReference type="RefSeq" id="WP_094544155.1">
    <property type="nucleotide sequence ID" value="NZ_CP175671.1"/>
</dbReference>
<dbReference type="Pfam" id="PF02690">
    <property type="entry name" value="Na_Pi_cotrans"/>
    <property type="match status" value="1"/>
</dbReference>
<feature type="domain" description="PhoU" evidence="7">
    <location>
        <begin position="446"/>
        <end position="528"/>
    </location>
</feature>
<feature type="transmembrane region" description="Helical" evidence="6">
    <location>
        <begin position="208"/>
        <end position="233"/>
    </location>
</feature>
<feature type="transmembrane region" description="Helical" evidence="6">
    <location>
        <begin position="245"/>
        <end position="263"/>
    </location>
</feature>
<dbReference type="PANTHER" id="PTHR10010:SF46">
    <property type="entry name" value="SODIUM-DEPENDENT PHOSPHATE TRANSPORT PROTEIN 2B"/>
    <property type="match status" value="1"/>
</dbReference>
<dbReference type="InterPro" id="IPR026022">
    <property type="entry name" value="PhoU_dom"/>
</dbReference>
<dbReference type="GO" id="GO:0044341">
    <property type="term" value="P:sodium-dependent phosphate transport"/>
    <property type="evidence" value="ECO:0007669"/>
    <property type="project" value="InterPro"/>
</dbReference>
<dbReference type="NCBIfam" id="NF037997">
    <property type="entry name" value="Na_Pi_symport"/>
    <property type="match status" value="1"/>
</dbReference>
<evidence type="ECO:0000256" key="4">
    <source>
        <dbReference type="ARBA" id="ARBA00022989"/>
    </source>
</evidence>
<feature type="transmembrane region" description="Helical" evidence="6">
    <location>
        <begin position="131"/>
        <end position="152"/>
    </location>
</feature>
<evidence type="ECO:0000259" key="7">
    <source>
        <dbReference type="Pfam" id="PF01895"/>
    </source>
</evidence>
<dbReference type="SUPFAM" id="SSF109755">
    <property type="entry name" value="PhoU-like"/>
    <property type="match status" value="1"/>
</dbReference>
<dbReference type="Pfam" id="PF01895">
    <property type="entry name" value="PhoU"/>
    <property type="match status" value="2"/>
</dbReference>
<evidence type="ECO:0000313" key="9">
    <source>
        <dbReference type="Proteomes" id="UP000216188"/>
    </source>
</evidence>
<feature type="transmembrane region" description="Helical" evidence="6">
    <location>
        <begin position="283"/>
        <end position="304"/>
    </location>
</feature>
<feature type="transmembrane region" description="Helical" evidence="6">
    <location>
        <begin position="50"/>
        <end position="75"/>
    </location>
</feature>
<evidence type="ECO:0000256" key="5">
    <source>
        <dbReference type="ARBA" id="ARBA00023136"/>
    </source>
</evidence>
<feature type="domain" description="PhoU" evidence="7">
    <location>
        <begin position="342"/>
        <end position="420"/>
    </location>
</feature>
<sequence>MESTIVIINLCGAVALLLFGLTQVKDGVQRAFGASLRAGLARGTSTRLRSFAAGFVATIGLQSSTATALMVASFVEREFIQQSMAQIVLLGANVGTAVTAWIVSTGIEWMSPLLILAGIGMQKKATGSRRGVGTMLMGVGLMLLSLHLLSMATEPVRHSPAVASFIAMLDNAWPIALLFSAAIAVISSSSLAAVVLILSLAATGLLPSALIIVLVLGANLGGAVPPVIASLSGEASARRVTLGNLVVRAVGCLIALPFAQYGADLAASLSLSPIKLPVDAHLVFNIVLAIVAWPLAGVFSKLMFRLVPQPQQNETGPRFLDGQQLTTPVMALASATREVLGIGDLIERMLMRASSAFHNSDPAAATTISELEQRVDFLHQEVKVYLSQLGRQEMSAENQRRSAELIDYAVNLEHIGDIVEKSLLPTLAKKAALGLTFSEDGFGELTHLFDLTVDNLRTAQTIIATRDFNLAKRLMEIKIEVRRMEKLSSEQHLARLRDGRIESLRTSSIHLDMLRDLKRINAHIVSVAYPIMEEAGLLSDSRVVSA</sequence>
<comment type="caution">
    <text evidence="8">The sequence shown here is derived from an EMBL/GenBank/DDBJ whole genome shotgun (WGS) entry which is preliminary data.</text>
</comment>